<sequence length="68" mass="7540">MTDKEISSMARNAGLPEPFVKSEQVKRFAFLVAEAERNACAQVVSSHMLSMSIDVGVAIALRRKKWSD</sequence>
<accession>A0A6J5S4G0</accession>
<proteinExistence type="predicted"/>
<evidence type="ECO:0000313" key="1">
    <source>
        <dbReference type="EMBL" id="CAB4200633.1"/>
    </source>
</evidence>
<gene>
    <name evidence="1" type="ORF">UFOVP1355_57</name>
</gene>
<protein>
    <submittedName>
        <fullName evidence="1">Uncharacterized protein</fullName>
    </submittedName>
</protein>
<dbReference type="EMBL" id="LR797288">
    <property type="protein sequence ID" value="CAB4200633.1"/>
    <property type="molecule type" value="Genomic_DNA"/>
</dbReference>
<organism evidence="1">
    <name type="scientific">uncultured Caudovirales phage</name>
    <dbReference type="NCBI Taxonomy" id="2100421"/>
    <lineage>
        <taxon>Viruses</taxon>
        <taxon>Duplodnaviria</taxon>
        <taxon>Heunggongvirae</taxon>
        <taxon>Uroviricota</taxon>
        <taxon>Caudoviricetes</taxon>
        <taxon>Peduoviridae</taxon>
        <taxon>Maltschvirus</taxon>
        <taxon>Maltschvirus maltsch</taxon>
    </lineage>
</organism>
<reference evidence="1" key="1">
    <citation type="submission" date="2020-05" db="EMBL/GenBank/DDBJ databases">
        <authorList>
            <person name="Chiriac C."/>
            <person name="Salcher M."/>
            <person name="Ghai R."/>
            <person name="Kavagutti S V."/>
        </authorList>
    </citation>
    <scope>NUCLEOTIDE SEQUENCE</scope>
</reference>
<name>A0A6J5S4G0_9CAUD</name>